<keyword evidence="1" id="KW-0472">Membrane</keyword>
<evidence type="ECO:0000256" key="1">
    <source>
        <dbReference type="SAM" id="Phobius"/>
    </source>
</evidence>
<dbReference type="Pfam" id="PF11255">
    <property type="entry name" value="DUF3054"/>
    <property type="match status" value="1"/>
</dbReference>
<feature type="transmembrane region" description="Helical" evidence="1">
    <location>
        <begin position="29"/>
        <end position="47"/>
    </location>
</feature>
<dbReference type="EMBL" id="JBHUNF010000002">
    <property type="protein sequence ID" value="MFD2674434.1"/>
    <property type="molecule type" value="Genomic_DNA"/>
</dbReference>
<dbReference type="Proteomes" id="UP001597453">
    <property type="component" value="Unassembled WGS sequence"/>
</dbReference>
<keyword evidence="1" id="KW-1133">Transmembrane helix</keyword>
<dbReference type="RefSeq" id="WP_110477035.1">
    <property type="nucleotide sequence ID" value="NZ_JBHUNF010000002.1"/>
</dbReference>
<name>A0ABW5RI02_9MICO</name>
<dbReference type="InterPro" id="IPR021414">
    <property type="entry name" value="DUF3054"/>
</dbReference>
<feature type="transmembrane region" description="Helical" evidence="1">
    <location>
        <begin position="93"/>
        <end position="109"/>
    </location>
</feature>
<keyword evidence="1" id="KW-0812">Transmembrane</keyword>
<evidence type="ECO:0000313" key="3">
    <source>
        <dbReference type="Proteomes" id="UP001597453"/>
    </source>
</evidence>
<comment type="caution">
    <text evidence="2">The sequence shown here is derived from an EMBL/GenBank/DDBJ whole genome shotgun (WGS) entry which is preliminary data.</text>
</comment>
<accession>A0ABW5RI02</accession>
<feature type="transmembrane region" description="Helical" evidence="1">
    <location>
        <begin position="59"/>
        <end position="81"/>
    </location>
</feature>
<gene>
    <name evidence="2" type="ORF">ACFSUQ_03865</name>
</gene>
<reference evidence="3" key="1">
    <citation type="journal article" date="2019" name="Int. J. Syst. Evol. Microbiol.">
        <title>The Global Catalogue of Microorganisms (GCM) 10K type strain sequencing project: providing services to taxonomists for standard genome sequencing and annotation.</title>
        <authorList>
            <consortium name="The Broad Institute Genomics Platform"/>
            <consortium name="The Broad Institute Genome Sequencing Center for Infectious Disease"/>
            <person name="Wu L."/>
            <person name="Ma J."/>
        </authorList>
    </citation>
    <scope>NUCLEOTIDE SEQUENCE [LARGE SCALE GENOMIC DNA]</scope>
    <source>
        <strain evidence="3">TISTR 1511</strain>
    </source>
</reference>
<protein>
    <submittedName>
        <fullName evidence="2">DUF3054 domain-containing protein</fullName>
    </submittedName>
</protein>
<evidence type="ECO:0000313" key="2">
    <source>
        <dbReference type="EMBL" id="MFD2674434.1"/>
    </source>
</evidence>
<feature type="transmembrane region" description="Helical" evidence="1">
    <location>
        <begin position="115"/>
        <end position="136"/>
    </location>
</feature>
<sequence>MNATTNTRNASAAEPTASAAPAAPNLARLGCWLLIDLVLVGVFALLGRSAHNSALDFGGWFGTASPFLVALAVGWALALALGIDPTRVRLPELVVYVVTVALGLGIRVLTGETAALPFVLVTAGVLAVFLLLPRLVMQLVTRRR</sequence>
<keyword evidence="3" id="KW-1185">Reference proteome</keyword>
<proteinExistence type="predicted"/>
<organism evidence="2 3">
    <name type="scientific">Gulosibacter bifidus</name>
    <dbReference type="NCBI Taxonomy" id="272239"/>
    <lineage>
        <taxon>Bacteria</taxon>
        <taxon>Bacillati</taxon>
        <taxon>Actinomycetota</taxon>
        <taxon>Actinomycetes</taxon>
        <taxon>Micrococcales</taxon>
        <taxon>Microbacteriaceae</taxon>
        <taxon>Gulosibacter</taxon>
    </lineage>
</organism>